<feature type="region of interest" description="Disordered" evidence="1">
    <location>
        <begin position="1"/>
        <end position="236"/>
    </location>
</feature>
<evidence type="ECO:0000256" key="1">
    <source>
        <dbReference type="SAM" id="MobiDB-lite"/>
    </source>
</evidence>
<gene>
    <name evidence="2" type="ORF">TSTA_059270</name>
</gene>
<dbReference type="GeneID" id="8107397"/>
<feature type="compositionally biased region" description="Polar residues" evidence="1">
    <location>
        <begin position="55"/>
        <end position="83"/>
    </location>
</feature>
<proteinExistence type="predicted"/>
<dbReference type="HOGENOM" id="CLU_430938_0_0_1"/>
<dbReference type="PhylomeDB" id="B8MQL8"/>
<evidence type="ECO:0000313" key="2">
    <source>
        <dbReference type="EMBL" id="EED13441.1"/>
    </source>
</evidence>
<dbReference type="AlphaFoldDB" id="B8MQL8"/>
<keyword evidence="3" id="KW-1185">Reference proteome</keyword>
<accession>B8MQL8</accession>
<dbReference type="SUPFAM" id="SSF81383">
    <property type="entry name" value="F-box domain"/>
    <property type="match status" value="1"/>
</dbReference>
<sequence length="635" mass="71866">MAQGESPNRPRKGSRQNNRQSSAPRQGHPRQGHGQQESAQQSTHHRQASGEKKPQTGSHQKATSQTSSHQGSGPKGNNHQNAGYQRHRGRQGPNNRPSKQQAAPLRNDHTQNPPSVASTQQDCSEQNSDQKNHGLNAQPETAALNTLQSGDELQTSDQSSFGQHDNHSENPQPIAQQNSEQDANQDGQGPNAQAETITSSTSQKDGPDSCENNSVRNDCGQPKHQPDAQVNQQNDNVKARRLTSTKMIHNLTKEWSPEIHRNFQPFTMLPPDIILEIMDHLHDPVDKTSLALTTKSLWVWMKDKLHLERYNLPHVLPARATLQHGMIKPWPFFKYPRWKLLERLEDHNWKCCSGCLMLHPKTEFFSEEIGENPPKKRLCRAPGLIHICPHIALTYKKVEALKKALADFAVARKESGRTPEDDSLSERLYHHCHFMAGPHKIMIGAQPFISGTKNDLYFRQRYVLEIKSEKVRDILKWIGKVFPLPNLCPHRGIVTHCLDMLVMLEDENSSWDIDMILGNDASFFNFEHHVRTSSKGCRIVFESMKRIGAGYDLKKGKAGHANPHHLQDWVDKTDVANTVIVEDCGPASCKCRYNCRKIRFDHIPCPSHRASLPETTWKNGASSWVYSFGEIWPPF</sequence>
<evidence type="ECO:0008006" key="4">
    <source>
        <dbReference type="Google" id="ProtNLM"/>
    </source>
</evidence>
<evidence type="ECO:0000313" key="3">
    <source>
        <dbReference type="Proteomes" id="UP000001745"/>
    </source>
</evidence>
<name>B8MQL8_TALSN</name>
<reference evidence="3" key="1">
    <citation type="journal article" date="2015" name="Genome Announc.">
        <title>Genome sequence of the AIDS-associated pathogen Penicillium marneffei (ATCC18224) and its near taxonomic relative Talaromyces stipitatus (ATCC10500).</title>
        <authorList>
            <person name="Nierman W.C."/>
            <person name="Fedorova-Abrams N.D."/>
            <person name="Andrianopoulos A."/>
        </authorList>
    </citation>
    <scope>NUCLEOTIDE SEQUENCE [LARGE SCALE GENOMIC DNA]</scope>
    <source>
        <strain evidence="3">ATCC 10500 / CBS 375.48 / QM 6759 / NRRL 1006</strain>
    </source>
</reference>
<dbReference type="RefSeq" id="XP_002487552.1">
    <property type="nucleotide sequence ID" value="XM_002487507.1"/>
</dbReference>
<dbReference type="OrthoDB" id="4221801at2759"/>
<feature type="compositionally biased region" description="Polar residues" evidence="1">
    <location>
        <begin position="92"/>
        <end position="101"/>
    </location>
</feature>
<organism evidence="2 3">
    <name type="scientific">Talaromyces stipitatus (strain ATCC 10500 / CBS 375.48 / QM 6759 / NRRL 1006)</name>
    <name type="common">Penicillium stipitatum</name>
    <dbReference type="NCBI Taxonomy" id="441959"/>
    <lineage>
        <taxon>Eukaryota</taxon>
        <taxon>Fungi</taxon>
        <taxon>Dikarya</taxon>
        <taxon>Ascomycota</taxon>
        <taxon>Pezizomycotina</taxon>
        <taxon>Eurotiomycetes</taxon>
        <taxon>Eurotiomycetidae</taxon>
        <taxon>Eurotiales</taxon>
        <taxon>Trichocomaceae</taxon>
        <taxon>Talaromyces</taxon>
        <taxon>Talaromyces sect. Talaromyces</taxon>
    </lineage>
</organism>
<dbReference type="VEuPathDB" id="FungiDB:TSTA_059270"/>
<dbReference type="InterPro" id="IPR036047">
    <property type="entry name" value="F-box-like_dom_sf"/>
</dbReference>
<dbReference type="EMBL" id="EQ962659">
    <property type="protein sequence ID" value="EED13441.1"/>
    <property type="molecule type" value="Genomic_DNA"/>
</dbReference>
<feature type="compositionally biased region" description="Polar residues" evidence="1">
    <location>
        <begin position="110"/>
        <end position="216"/>
    </location>
</feature>
<dbReference type="Proteomes" id="UP000001745">
    <property type="component" value="Unassembled WGS sequence"/>
</dbReference>
<protein>
    <recommendedName>
        <fullName evidence="4">F-box domain-containing protein</fullName>
    </recommendedName>
</protein>
<dbReference type="InParanoid" id="B8MQL8"/>